<evidence type="ECO:0000313" key="8">
    <source>
        <dbReference type="Proteomes" id="UP001596306"/>
    </source>
</evidence>
<evidence type="ECO:0000256" key="4">
    <source>
        <dbReference type="SAM" id="MobiDB-lite"/>
    </source>
</evidence>
<evidence type="ECO:0000256" key="2">
    <source>
        <dbReference type="ARBA" id="ARBA00022801"/>
    </source>
</evidence>
<keyword evidence="5" id="KW-0812">Transmembrane</keyword>
<feature type="region of interest" description="Disordered" evidence="4">
    <location>
        <begin position="337"/>
        <end position="389"/>
    </location>
</feature>
<accession>A0ABW1VFV6</accession>
<keyword evidence="6" id="KW-0732">Signal</keyword>
<sequence>MSIFAAILLSVAPTLSAQAAESPPGSSPQGVYGIDVATSQSDLDFEAIRKAGYQFAIVKAGGSNVSPTYTAPFYQKQVERARAAGLLVGHYWVAGSRDDPKKDAKFFVDHLSDYREGDILVLDNEGIDDGEFWNDEKTASFLKEVQSKTGRLPLFYTNSSLVRSIDWPQTKALGTKLWIAHFTTPAKPNIGNAFPTWVIHQYSDGGKQDIIPFDIDIAKLDAFEGLSQPPNGETGPPVGAIIPPKASYTVEQGKIIQRIAAVGGYTGPIDGDPGNNTWLGVSRVLKQSNVLKDAETNEQGLQRLAQKYGYTGAIDGVLNADAFAGLRAYLDSRSAAKPNAVSVKPSESVESAPAVPSEKPVAPESVESAPAVPSEKPVAPESVESAPAVSSIEPIPVMSSAKPAETAPRHGRTFVVSPDDLAAAATPAESAEPVGSAISGVEEPERAVEDANPAPAESSVATSKPESASARGKAAPFAALASTGVDSVVSLIGVSLVLLVGGVIAVLRSRHRWFKGVFGSAEESRSES</sequence>
<dbReference type="CDD" id="cd00599">
    <property type="entry name" value="GH25_muramidase"/>
    <property type="match status" value="1"/>
</dbReference>
<dbReference type="Proteomes" id="UP001596306">
    <property type="component" value="Unassembled WGS sequence"/>
</dbReference>
<dbReference type="PANTHER" id="PTHR34135:SF2">
    <property type="entry name" value="LYSOZYME"/>
    <property type="match status" value="1"/>
</dbReference>
<evidence type="ECO:0000256" key="1">
    <source>
        <dbReference type="ARBA" id="ARBA00010646"/>
    </source>
</evidence>
<keyword evidence="5" id="KW-1133">Transmembrane helix</keyword>
<feature type="chain" id="PRO_5047029412" evidence="6">
    <location>
        <begin position="20"/>
        <end position="528"/>
    </location>
</feature>
<dbReference type="Pfam" id="PF01183">
    <property type="entry name" value="Glyco_hydro_25"/>
    <property type="match status" value="1"/>
</dbReference>
<dbReference type="PANTHER" id="PTHR34135">
    <property type="entry name" value="LYSOZYME"/>
    <property type="match status" value="1"/>
</dbReference>
<dbReference type="EMBL" id="JBHSTP010000002">
    <property type="protein sequence ID" value="MFC6356405.1"/>
    <property type="molecule type" value="Genomic_DNA"/>
</dbReference>
<dbReference type="InterPro" id="IPR017853">
    <property type="entry name" value="GH"/>
</dbReference>
<dbReference type="InterPro" id="IPR002053">
    <property type="entry name" value="Glyco_hydro_25"/>
</dbReference>
<feature type="transmembrane region" description="Helical" evidence="5">
    <location>
        <begin position="488"/>
        <end position="507"/>
    </location>
</feature>
<evidence type="ECO:0000313" key="7">
    <source>
        <dbReference type="EMBL" id="MFC6356405.1"/>
    </source>
</evidence>
<evidence type="ECO:0000256" key="6">
    <source>
        <dbReference type="SAM" id="SignalP"/>
    </source>
</evidence>
<feature type="compositionally biased region" description="Low complexity" evidence="4">
    <location>
        <begin position="423"/>
        <end position="433"/>
    </location>
</feature>
<comment type="similarity">
    <text evidence="1">Belongs to the glycosyl hydrolase 25 family.</text>
</comment>
<proteinExistence type="inferred from homology"/>
<evidence type="ECO:0000256" key="3">
    <source>
        <dbReference type="ARBA" id="ARBA00023295"/>
    </source>
</evidence>
<keyword evidence="2" id="KW-0378">Hydrolase</keyword>
<gene>
    <name evidence="7" type="ORF">ACFQB0_09825</name>
</gene>
<feature type="region of interest" description="Disordered" evidence="4">
    <location>
        <begin position="423"/>
        <end position="468"/>
    </location>
</feature>
<dbReference type="PROSITE" id="PS51904">
    <property type="entry name" value="GLYCOSYL_HYDROL_F25_2"/>
    <property type="match status" value="1"/>
</dbReference>
<organism evidence="7 8">
    <name type="scientific">Luethyella okanaganae</name>
    <dbReference type="NCBI Taxonomy" id="69372"/>
    <lineage>
        <taxon>Bacteria</taxon>
        <taxon>Bacillati</taxon>
        <taxon>Actinomycetota</taxon>
        <taxon>Actinomycetes</taxon>
        <taxon>Micrococcales</taxon>
        <taxon>Microbacteriaceae</taxon>
        <taxon>Luethyella</taxon>
    </lineage>
</organism>
<dbReference type="SUPFAM" id="SSF51445">
    <property type="entry name" value="(Trans)glycosidases"/>
    <property type="match status" value="1"/>
</dbReference>
<keyword evidence="3" id="KW-0326">Glycosidase</keyword>
<dbReference type="Gene3D" id="3.20.20.80">
    <property type="entry name" value="Glycosidases"/>
    <property type="match status" value="1"/>
</dbReference>
<protein>
    <submittedName>
        <fullName evidence="7">GH25 family lysozyme</fullName>
    </submittedName>
</protein>
<reference evidence="8" key="1">
    <citation type="journal article" date="2019" name="Int. J. Syst. Evol. Microbiol.">
        <title>The Global Catalogue of Microorganisms (GCM) 10K type strain sequencing project: providing services to taxonomists for standard genome sequencing and annotation.</title>
        <authorList>
            <consortium name="The Broad Institute Genomics Platform"/>
            <consortium name="The Broad Institute Genome Sequencing Center for Infectious Disease"/>
            <person name="Wu L."/>
            <person name="Ma J."/>
        </authorList>
    </citation>
    <scope>NUCLEOTIDE SEQUENCE [LARGE SCALE GENOMIC DNA]</scope>
    <source>
        <strain evidence="8">CCUG 43304</strain>
    </source>
</reference>
<evidence type="ECO:0000256" key="5">
    <source>
        <dbReference type="SAM" id="Phobius"/>
    </source>
</evidence>
<feature type="signal peptide" evidence="6">
    <location>
        <begin position="1"/>
        <end position="19"/>
    </location>
</feature>
<name>A0ABW1VFV6_9MICO</name>
<dbReference type="SMART" id="SM00641">
    <property type="entry name" value="Glyco_25"/>
    <property type="match status" value="1"/>
</dbReference>
<dbReference type="RefSeq" id="WP_386730771.1">
    <property type="nucleotide sequence ID" value="NZ_JBHSTP010000002.1"/>
</dbReference>
<dbReference type="InterPro" id="IPR018077">
    <property type="entry name" value="Glyco_hydro_fam25_subgr"/>
</dbReference>
<keyword evidence="5" id="KW-0472">Membrane</keyword>
<comment type="caution">
    <text evidence="7">The sequence shown here is derived from an EMBL/GenBank/DDBJ whole genome shotgun (WGS) entry which is preliminary data.</text>
</comment>
<keyword evidence="8" id="KW-1185">Reference proteome</keyword>